<dbReference type="Proteomes" id="UP000694240">
    <property type="component" value="Chromosome 3"/>
</dbReference>
<name>A0A8T2EZ70_9BRAS</name>
<sequence>MFGIYDGTYDELAKCYVFSTIYMIFFVLMLLFLFNCYFDIL</sequence>
<proteinExistence type="predicted"/>
<keyword evidence="1" id="KW-0472">Membrane</keyword>
<reference evidence="2 3" key="1">
    <citation type="submission" date="2020-12" db="EMBL/GenBank/DDBJ databases">
        <title>Concerted genomic and epigenomic changes stabilize Arabidopsis allopolyploids.</title>
        <authorList>
            <person name="Chen Z."/>
        </authorList>
    </citation>
    <scope>NUCLEOTIDE SEQUENCE [LARGE SCALE GENOMIC DNA]</scope>
    <source>
        <strain evidence="2">Allo738</strain>
        <tissue evidence="2">Leaf</tissue>
    </source>
</reference>
<keyword evidence="1" id="KW-1133">Transmembrane helix</keyword>
<evidence type="ECO:0008006" key="4">
    <source>
        <dbReference type="Google" id="ProtNLM"/>
    </source>
</evidence>
<gene>
    <name evidence="2" type="ORF">ISN45_At03g029920</name>
</gene>
<evidence type="ECO:0000256" key="1">
    <source>
        <dbReference type="SAM" id="Phobius"/>
    </source>
</evidence>
<dbReference type="AlphaFoldDB" id="A0A8T2EZ70"/>
<dbReference type="EMBL" id="JAEFBK010000003">
    <property type="protein sequence ID" value="KAG7626873.1"/>
    <property type="molecule type" value="Genomic_DNA"/>
</dbReference>
<evidence type="ECO:0000313" key="2">
    <source>
        <dbReference type="EMBL" id="KAG7626873.1"/>
    </source>
</evidence>
<protein>
    <recommendedName>
        <fullName evidence="4">Transmembrane protein</fullName>
    </recommendedName>
</protein>
<evidence type="ECO:0000313" key="3">
    <source>
        <dbReference type="Proteomes" id="UP000694240"/>
    </source>
</evidence>
<organism evidence="2 3">
    <name type="scientific">Arabidopsis thaliana x Arabidopsis arenosa</name>
    <dbReference type="NCBI Taxonomy" id="1240361"/>
    <lineage>
        <taxon>Eukaryota</taxon>
        <taxon>Viridiplantae</taxon>
        <taxon>Streptophyta</taxon>
        <taxon>Embryophyta</taxon>
        <taxon>Tracheophyta</taxon>
        <taxon>Spermatophyta</taxon>
        <taxon>Magnoliopsida</taxon>
        <taxon>eudicotyledons</taxon>
        <taxon>Gunneridae</taxon>
        <taxon>Pentapetalae</taxon>
        <taxon>rosids</taxon>
        <taxon>malvids</taxon>
        <taxon>Brassicales</taxon>
        <taxon>Brassicaceae</taxon>
        <taxon>Camelineae</taxon>
        <taxon>Arabidopsis</taxon>
    </lineage>
</organism>
<comment type="caution">
    <text evidence="2">The sequence shown here is derived from an EMBL/GenBank/DDBJ whole genome shotgun (WGS) entry which is preliminary data.</text>
</comment>
<keyword evidence="3" id="KW-1185">Reference proteome</keyword>
<feature type="transmembrane region" description="Helical" evidence="1">
    <location>
        <begin position="16"/>
        <end position="38"/>
    </location>
</feature>
<keyword evidence="1" id="KW-0812">Transmembrane</keyword>
<accession>A0A8T2EZ70</accession>